<dbReference type="EMBL" id="KN835183">
    <property type="protein sequence ID" value="KIK44851.1"/>
    <property type="molecule type" value="Genomic_DNA"/>
</dbReference>
<evidence type="ECO:0000313" key="2">
    <source>
        <dbReference type="EMBL" id="KIK44851.1"/>
    </source>
</evidence>
<sequence>MISPGVGKDKLVAGRRNRKSFEQILEHPHSLDRFGIRRGHGVASPSQRFHQEIHELG</sequence>
<feature type="region of interest" description="Disordered" evidence="1">
    <location>
        <begin position="36"/>
        <end position="57"/>
    </location>
</feature>
<protein>
    <submittedName>
        <fullName evidence="2">Uncharacterized protein</fullName>
    </submittedName>
</protein>
<reference evidence="3" key="2">
    <citation type="submission" date="2015-01" db="EMBL/GenBank/DDBJ databases">
        <title>Evolutionary Origins and Diversification of the Mycorrhizal Mutualists.</title>
        <authorList>
            <consortium name="DOE Joint Genome Institute"/>
            <consortium name="Mycorrhizal Genomics Consortium"/>
            <person name="Kohler A."/>
            <person name="Kuo A."/>
            <person name="Nagy L.G."/>
            <person name="Floudas D."/>
            <person name="Copeland A."/>
            <person name="Barry K.W."/>
            <person name="Cichocki N."/>
            <person name="Veneault-Fourrey C."/>
            <person name="LaButti K."/>
            <person name="Lindquist E.A."/>
            <person name="Lipzen A."/>
            <person name="Lundell T."/>
            <person name="Morin E."/>
            <person name="Murat C."/>
            <person name="Riley R."/>
            <person name="Ohm R."/>
            <person name="Sun H."/>
            <person name="Tunlid A."/>
            <person name="Henrissat B."/>
            <person name="Grigoriev I.V."/>
            <person name="Hibbett D.S."/>
            <person name="Martin F."/>
        </authorList>
    </citation>
    <scope>NUCLEOTIDE SEQUENCE [LARGE SCALE GENOMIC DNA]</scope>
    <source>
        <strain evidence="3">UH-Slu-Lm8-n1</strain>
    </source>
</reference>
<name>A0A0D0ASX2_9AGAM</name>
<reference evidence="2 3" key="1">
    <citation type="submission" date="2014-04" db="EMBL/GenBank/DDBJ databases">
        <authorList>
            <consortium name="DOE Joint Genome Institute"/>
            <person name="Kuo A."/>
            <person name="Ruytinx J."/>
            <person name="Rineau F."/>
            <person name="Colpaert J."/>
            <person name="Kohler A."/>
            <person name="Nagy L.G."/>
            <person name="Floudas D."/>
            <person name="Copeland A."/>
            <person name="Barry K.W."/>
            <person name="Cichocki N."/>
            <person name="Veneault-Fourrey C."/>
            <person name="LaButti K."/>
            <person name="Lindquist E.A."/>
            <person name="Lipzen A."/>
            <person name="Lundell T."/>
            <person name="Morin E."/>
            <person name="Murat C."/>
            <person name="Sun H."/>
            <person name="Tunlid A."/>
            <person name="Henrissat B."/>
            <person name="Grigoriev I.V."/>
            <person name="Hibbett D.S."/>
            <person name="Martin F."/>
            <person name="Nordberg H.P."/>
            <person name="Cantor M.N."/>
            <person name="Hua S.X."/>
        </authorList>
    </citation>
    <scope>NUCLEOTIDE SEQUENCE [LARGE SCALE GENOMIC DNA]</scope>
    <source>
        <strain evidence="2 3">UH-Slu-Lm8-n1</strain>
    </source>
</reference>
<keyword evidence="3" id="KW-1185">Reference proteome</keyword>
<evidence type="ECO:0000313" key="3">
    <source>
        <dbReference type="Proteomes" id="UP000054485"/>
    </source>
</evidence>
<evidence type="ECO:0000256" key="1">
    <source>
        <dbReference type="SAM" id="MobiDB-lite"/>
    </source>
</evidence>
<gene>
    <name evidence="2" type="ORF">CY34DRAFT_802319</name>
</gene>
<dbReference type="Proteomes" id="UP000054485">
    <property type="component" value="Unassembled WGS sequence"/>
</dbReference>
<proteinExistence type="predicted"/>
<dbReference type="InParanoid" id="A0A0D0ASX2"/>
<accession>A0A0D0ASX2</accession>
<dbReference type="AlphaFoldDB" id="A0A0D0ASX2"/>
<organism evidence="2 3">
    <name type="scientific">Suillus luteus UH-Slu-Lm8-n1</name>
    <dbReference type="NCBI Taxonomy" id="930992"/>
    <lineage>
        <taxon>Eukaryota</taxon>
        <taxon>Fungi</taxon>
        <taxon>Dikarya</taxon>
        <taxon>Basidiomycota</taxon>
        <taxon>Agaricomycotina</taxon>
        <taxon>Agaricomycetes</taxon>
        <taxon>Agaricomycetidae</taxon>
        <taxon>Boletales</taxon>
        <taxon>Suillineae</taxon>
        <taxon>Suillaceae</taxon>
        <taxon>Suillus</taxon>
    </lineage>
</organism>
<dbReference type="HOGENOM" id="CLU_2998040_0_0_1"/>